<evidence type="ECO:0000256" key="4">
    <source>
        <dbReference type="ARBA" id="ARBA00022519"/>
    </source>
</evidence>
<comment type="subcellular location">
    <subcellularLocation>
        <location evidence="1 9">Cell inner membrane</location>
        <topology evidence="1 9">Multi-pass membrane protein</topology>
    </subcellularLocation>
</comment>
<keyword evidence="3" id="KW-1003">Cell membrane</keyword>
<evidence type="ECO:0000256" key="5">
    <source>
        <dbReference type="ARBA" id="ARBA00022692"/>
    </source>
</evidence>
<comment type="function">
    <text evidence="9">Part of the tripartite ATP-independent periplasmic (TRAP) transport system.</text>
</comment>
<accession>A0A9X3UDJ1</accession>
<evidence type="ECO:0000256" key="1">
    <source>
        <dbReference type="ARBA" id="ARBA00004429"/>
    </source>
</evidence>
<evidence type="ECO:0000313" key="12">
    <source>
        <dbReference type="Proteomes" id="UP001151234"/>
    </source>
</evidence>
<keyword evidence="5 9" id="KW-0812">Transmembrane</keyword>
<evidence type="ECO:0000259" key="10">
    <source>
        <dbReference type="Pfam" id="PF04290"/>
    </source>
</evidence>
<dbReference type="AlphaFoldDB" id="A0A9X3UDJ1"/>
<comment type="similarity">
    <text evidence="8 9">Belongs to the TRAP transporter small permease family.</text>
</comment>
<keyword evidence="2 9" id="KW-0813">Transport</keyword>
<evidence type="ECO:0000313" key="11">
    <source>
        <dbReference type="EMBL" id="MDA5397228.1"/>
    </source>
</evidence>
<evidence type="ECO:0000256" key="3">
    <source>
        <dbReference type="ARBA" id="ARBA00022475"/>
    </source>
</evidence>
<feature type="domain" description="Tripartite ATP-independent periplasmic transporters DctQ component" evidence="10">
    <location>
        <begin position="23"/>
        <end position="149"/>
    </location>
</feature>
<dbReference type="RefSeq" id="WP_267988694.1">
    <property type="nucleotide sequence ID" value="NZ_JAPJZI010000001.1"/>
</dbReference>
<evidence type="ECO:0000256" key="2">
    <source>
        <dbReference type="ARBA" id="ARBA00022448"/>
    </source>
</evidence>
<name>A0A9X3UDJ1_9HYPH</name>
<sequence>MMRLFSLSARIPGLLASLALFVLMVLTFTDVVLRSVLNAPIEIASDLTRLLMAIMVFSVLPVVSARSAHISVDLLDVLFYRLNLARWRDAAVDLFCGVILIWPARRVFDLAERSRSYGDTMEYLGAPLFYVGWFIALMTAITALVLIIRGLLLIFMPRLVEEAI</sequence>
<dbReference type="GO" id="GO:0005886">
    <property type="term" value="C:plasma membrane"/>
    <property type="evidence" value="ECO:0007669"/>
    <property type="project" value="UniProtKB-SubCell"/>
</dbReference>
<dbReference type="GO" id="GO:0015740">
    <property type="term" value="P:C4-dicarboxylate transport"/>
    <property type="evidence" value="ECO:0007669"/>
    <property type="project" value="TreeGrafter"/>
</dbReference>
<comment type="caution">
    <text evidence="9">Lacks conserved residue(s) required for the propagation of feature annotation.</text>
</comment>
<keyword evidence="6 9" id="KW-1133">Transmembrane helix</keyword>
<protein>
    <recommendedName>
        <fullName evidence="9">TRAP transporter small permease protein</fullName>
    </recommendedName>
</protein>
<keyword evidence="12" id="KW-1185">Reference proteome</keyword>
<reference evidence="11" key="1">
    <citation type="submission" date="2022-11" db="EMBL/GenBank/DDBJ databases">
        <title>Draft genome sequence of Hoeflea poritis E7-10 and Hoeflea prorocentri PM5-8, separated from scleractinian coral Porites lutea and marine dinoflagellate.</title>
        <authorList>
            <person name="Zhang G."/>
            <person name="Wei Q."/>
            <person name="Cai L."/>
        </authorList>
    </citation>
    <scope>NUCLEOTIDE SEQUENCE</scope>
    <source>
        <strain evidence="11">PM5-8</strain>
    </source>
</reference>
<dbReference type="InterPro" id="IPR055348">
    <property type="entry name" value="DctQ"/>
</dbReference>
<dbReference type="EMBL" id="JAPJZI010000001">
    <property type="protein sequence ID" value="MDA5397228.1"/>
    <property type="molecule type" value="Genomic_DNA"/>
</dbReference>
<dbReference type="Pfam" id="PF04290">
    <property type="entry name" value="DctQ"/>
    <property type="match status" value="1"/>
</dbReference>
<dbReference type="PANTHER" id="PTHR35011:SF2">
    <property type="entry name" value="2,3-DIKETO-L-GULONATE TRAP TRANSPORTER SMALL PERMEASE PROTEIN YIAM"/>
    <property type="match status" value="1"/>
</dbReference>
<evidence type="ECO:0000256" key="6">
    <source>
        <dbReference type="ARBA" id="ARBA00022989"/>
    </source>
</evidence>
<evidence type="ECO:0000256" key="7">
    <source>
        <dbReference type="ARBA" id="ARBA00023136"/>
    </source>
</evidence>
<evidence type="ECO:0000256" key="9">
    <source>
        <dbReference type="RuleBase" id="RU369079"/>
    </source>
</evidence>
<proteinExistence type="inferred from homology"/>
<organism evidence="11 12">
    <name type="scientific">Hoeflea prorocentri</name>
    <dbReference type="NCBI Taxonomy" id="1922333"/>
    <lineage>
        <taxon>Bacteria</taxon>
        <taxon>Pseudomonadati</taxon>
        <taxon>Pseudomonadota</taxon>
        <taxon>Alphaproteobacteria</taxon>
        <taxon>Hyphomicrobiales</taxon>
        <taxon>Rhizobiaceae</taxon>
        <taxon>Hoeflea</taxon>
    </lineage>
</organism>
<dbReference type="InterPro" id="IPR007387">
    <property type="entry name" value="TRAP_DctQ"/>
</dbReference>
<dbReference type="GO" id="GO:0022857">
    <property type="term" value="F:transmembrane transporter activity"/>
    <property type="evidence" value="ECO:0007669"/>
    <property type="project" value="UniProtKB-UniRule"/>
</dbReference>
<dbReference type="PANTHER" id="PTHR35011">
    <property type="entry name" value="2,3-DIKETO-L-GULONATE TRAP TRANSPORTER SMALL PERMEASE PROTEIN YIAM"/>
    <property type="match status" value="1"/>
</dbReference>
<feature type="transmembrane region" description="Helical" evidence="9">
    <location>
        <begin position="50"/>
        <end position="69"/>
    </location>
</feature>
<dbReference type="Proteomes" id="UP001151234">
    <property type="component" value="Unassembled WGS sequence"/>
</dbReference>
<evidence type="ECO:0000256" key="8">
    <source>
        <dbReference type="ARBA" id="ARBA00038436"/>
    </source>
</evidence>
<gene>
    <name evidence="11" type="ORF">OQ273_01475</name>
</gene>
<comment type="caution">
    <text evidence="11">The sequence shown here is derived from an EMBL/GenBank/DDBJ whole genome shotgun (WGS) entry which is preliminary data.</text>
</comment>
<comment type="subunit">
    <text evidence="9">The complex comprises the extracytoplasmic solute receptor protein and the two transmembrane proteins.</text>
</comment>
<keyword evidence="4 9" id="KW-0997">Cell inner membrane</keyword>
<feature type="transmembrane region" description="Helical" evidence="9">
    <location>
        <begin position="128"/>
        <end position="148"/>
    </location>
</feature>
<keyword evidence="7 9" id="KW-0472">Membrane</keyword>